<reference evidence="4" key="1">
    <citation type="journal article" date="2021" name="Proc. Natl. Acad. Sci. U.S.A.">
        <title>A Catalog of Tens of Thousands of Viruses from Human Metagenomes Reveals Hidden Associations with Chronic Diseases.</title>
        <authorList>
            <person name="Tisza M.J."/>
            <person name="Buck C.B."/>
        </authorList>
    </citation>
    <scope>NUCLEOTIDE SEQUENCE</scope>
    <source>
        <strain evidence="4">Ct0jG3</strain>
    </source>
</reference>
<protein>
    <submittedName>
        <fullName evidence="4">DNA adenine methylase</fullName>
    </submittedName>
</protein>
<dbReference type="GO" id="GO:0009307">
    <property type="term" value="P:DNA restriction-modification system"/>
    <property type="evidence" value="ECO:0007669"/>
    <property type="project" value="InterPro"/>
</dbReference>
<evidence type="ECO:0000313" key="4">
    <source>
        <dbReference type="EMBL" id="DAD97555.1"/>
    </source>
</evidence>
<proteinExistence type="predicted"/>
<dbReference type="InterPro" id="IPR029063">
    <property type="entry name" value="SAM-dependent_MTases_sf"/>
</dbReference>
<organism evidence="4">
    <name type="scientific">Caudovirales sp. ct0jG3</name>
    <dbReference type="NCBI Taxonomy" id="2825756"/>
    <lineage>
        <taxon>Viruses</taxon>
        <taxon>Duplodnaviria</taxon>
        <taxon>Heunggongvirae</taxon>
        <taxon>Uroviricota</taxon>
        <taxon>Caudoviricetes</taxon>
    </lineage>
</organism>
<keyword evidence="3" id="KW-0949">S-adenosyl-L-methionine</keyword>
<dbReference type="PANTHER" id="PTHR30481:SF4">
    <property type="entry name" value="SITE-SPECIFIC DNA-METHYLTRANSFERASE (ADENINE-SPECIFIC)"/>
    <property type="match status" value="1"/>
</dbReference>
<evidence type="ECO:0000256" key="3">
    <source>
        <dbReference type="ARBA" id="ARBA00022691"/>
    </source>
</evidence>
<keyword evidence="1 4" id="KW-0489">Methyltransferase</keyword>
<dbReference type="Pfam" id="PF02086">
    <property type="entry name" value="MethyltransfD12"/>
    <property type="match status" value="1"/>
</dbReference>
<dbReference type="GO" id="GO:0009007">
    <property type="term" value="F:site-specific DNA-methyltransferase (adenine-specific) activity"/>
    <property type="evidence" value="ECO:0007669"/>
    <property type="project" value="UniProtKB-EC"/>
</dbReference>
<evidence type="ECO:0000256" key="1">
    <source>
        <dbReference type="ARBA" id="ARBA00022603"/>
    </source>
</evidence>
<dbReference type="PRINTS" id="PR00505">
    <property type="entry name" value="D12N6MTFRASE"/>
</dbReference>
<accession>A0A8S5NU02</accession>
<keyword evidence="2" id="KW-0808">Transferase</keyword>
<dbReference type="Gene3D" id="3.40.50.150">
    <property type="entry name" value="Vaccinia Virus protein VP39"/>
    <property type="match status" value="2"/>
</dbReference>
<dbReference type="GO" id="GO:1904047">
    <property type="term" value="F:S-adenosyl-L-methionine binding"/>
    <property type="evidence" value="ECO:0007669"/>
    <property type="project" value="TreeGrafter"/>
</dbReference>
<dbReference type="PANTHER" id="PTHR30481">
    <property type="entry name" value="DNA ADENINE METHYLASE"/>
    <property type="match status" value="1"/>
</dbReference>
<dbReference type="InterPro" id="IPR012327">
    <property type="entry name" value="MeTrfase_D12"/>
</dbReference>
<dbReference type="InterPro" id="IPR012263">
    <property type="entry name" value="M_m6A_EcoRV"/>
</dbReference>
<dbReference type="SUPFAM" id="SSF53335">
    <property type="entry name" value="S-adenosyl-L-methionine-dependent methyltransferases"/>
    <property type="match status" value="1"/>
</dbReference>
<sequence length="274" mass="31800">MTGGNTAQRPVLKYTGSKWRMADWIISLMPPHRSYLEPFFGSGAVFFKKPPSRIETINDLDGEIANLFRCVREKTEELARAVELTPYSREEYERAWSWHREGNRAEGVEAARLTLVRYWQTHGSSGAIYKSGWKNDCAGREYAYDVRYWGKLPEWIVCAAVRLKEAQIEQLPAVEVIQRFRHPDVLIYADPPYLLSTRKGRQYSIEMAEDAEHVRLLETLKEHPGPVILSGYDNELYDRHLQGWIKLHKKAQAEGGRGRVETVWLNYEPQESLM</sequence>
<dbReference type="GO" id="GO:0032259">
    <property type="term" value="P:methylation"/>
    <property type="evidence" value="ECO:0007669"/>
    <property type="project" value="UniProtKB-KW"/>
</dbReference>
<name>A0A8S5NU02_9CAUD</name>
<evidence type="ECO:0000256" key="2">
    <source>
        <dbReference type="ARBA" id="ARBA00022679"/>
    </source>
</evidence>
<dbReference type="GO" id="GO:0043565">
    <property type="term" value="F:sequence-specific DNA binding"/>
    <property type="evidence" value="ECO:0007669"/>
    <property type="project" value="TreeGrafter"/>
</dbReference>
<dbReference type="GO" id="GO:0006298">
    <property type="term" value="P:mismatch repair"/>
    <property type="evidence" value="ECO:0007669"/>
    <property type="project" value="TreeGrafter"/>
</dbReference>
<dbReference type="PIRSF" id="PIRSF000398">
    <property type="entry name" value="M_m6A_EcoRV"/>
    <property type="match status" value="1"/>
</dbReference>
<dbReference type="EMBL" id="BK015244">
    <property type="protein sequence ID" value="DAD97555.1"/>
    <property type="molecule type" value="Genomic_DNA"/>
</dbReference>